<feature type="transmembrane region" description="Helical" evidence="6">
    <location>
        <begin position="271"/>
        <end position="293"/>
    </location>
</feature>
<feature type="transmembrane region" description="Helical" evidence="6">
    <location>
        <begin position="174"/>
        <end position="199"/>
    </location>
</feature>
<feature type="transmembrane region" description="Helical" evidence="6">
    <location>
        <begin position="6"/>
        <end position="30"/>
    </location>
</feature>
<evidence type="ECO:0000256" key="4">
    <source>
        <dbReference type="ARBA" id="ARBA00023136"/>
    </source>
</evidence>
<evidence type="ECO:0000256" key="5">
    <source>
        <dbReference type="SAM" id="MobiDB-lite"/>
    </source>
</evidence>
<evidence type="ECO:0000313" key="9">
    <source>
        <dbReference type="Proteomes" id="UP001497497"/>
    </source>
</evidence>
<accession>A0AAV2H2X9</accession>
<dbReference type="PROSITE" id="PS50262">
    <property type="entry name" value="G_PROTEIN_RECEP_F1_2"/>
    <property type="match status" value="1"/>
</dbReference>
<dbReference type="Proteomes" id="UP001497497">
    <property type="component" value="Unassembled WGS sequence"/>
</dbReference>
<protein>
    <recommendedName>
        <fullName evidence="7">G-protein coupled receptors family 1 profile domain-containing protein</fullName>
    </recommendedName>
</protein>
<dbReference type="AlphaFoldDB" id="A0AAV2H2X9"/>
<gene>
    <name evidence="8" type="ORF">GSLYS_00000751001</name>
</gene>
<dbReference type="EMBL" id="CAXITT010000006">
    <property type="protein sequence ID" value="CAL1526574.1"/>
    <property type="molecule type" value="Genomic_DNA"/>
</dbReference>
<evidence type="ECO:0000256" key="3">
    <source>
        <dbReference type="ARBA" id="ARBA00022989"/>
    </source>
</evidence>
<feature type="compositionally biased region" description="Low complexity" evidence="5">
    <location>
        <begin position="320"/>
        <end position="329"/>
    </location>
</feature>
<keyword evidence="9" id="KW-1185">Reference proteome</keyword>
<evidence type="ECO:0000256" key="2">
    <source>
        <dbReference type="ARBA" id="ARBA00022692"/>
    </source>
</evidence>
<keyword evidence="4 6" id="KW-0472">Membrane</keyword>
<feature type="transmembrane region" description="Helical" evidence="6">
    <location>
        <begin position="242"/>
        <end position="265"/>
    </location>
</feature>
<feature type="region of interest" description="Disordered" evidence="5">
    <location>
        <begin position="318"/>
        <end position="337"/>
    </location>
</feature>
<comment type="caution">
    <text evidence="8">The sequence shown here is derived from an EMBL/GenBank/DDBJ whole genome shotgun (WGS) entry which is preliminary data.</text>
</comment>
<dbReference type="InterPro" id="IPR000276">
    <property type="entry name" value="GPCR_Rhodpsn"/>
</dbReference>
<organism evidence="8 9">
    <name type="scientific">Lymnaea stagnalis</name>
    <name type="common">Great pond snail</name>
    <name type="synonym">Helix stagnalis</name>
    <dbReference type="NCBI Taxonomy" id="6523"/>
    <lineage>
        <taxon>Eukaryota</taxon>
        <taxon>Metazoa</taxon>
        <taxon>Spiralia</taxon>
        <taxon>Lophotrochozoa</taxon>
        <taxon>Mollusca</taxon>
        <taxon>Gastropoda</taxon>
        <taxon>Heterobranchia</taxon>
        <taxon>Euthyneura</taxon>
        <taxon>Panpulmonata</taxon>
        <taxon>Hygrophila</taxon>
        <taxon>Lymnaeoidea</taxon>
        <taxon>Lymnaeidae</taxon>
        <taxon>Lymnaea</taxon>
    </lineage>
</organism>
<evidence type="ECO:0000259" key="7">
    <source>
        <dbReference type="PROSITE" id="PS50262"/>
    </source>
</evidence>
<keyword evidence="3 6" id="KW-1133">Transmembrane helix</keyword>
<feature type="transmembrane region" description="Helical" evidence="6">
    <location>
        <begin position="131"/>
        <end position="154"/>
    </location>
</feature>
<evidence type="ECO:0000313" key="8">
    <source>
        <dbReference type="EMBL" id="CAL1526574.1"/>
    </source>
</evidence>
<comment type="subcellular location">
    <subcellularLocation>
        <location evidence="1">Membrane</location>
    </subcellularLocation>
</comment>
<keyword evidence="2 6" id="KW-0812">Transmembrane</keyword>
<feature type="transmembrane region" description="Helical" evidence="6">
    <location>
        <begin position="42"/>
        <end position="63"/>
    </location>
</feature>
<evidence type="ECO:0000256" key="6">
    <source>
        <dbReference type="SAM" id="Phobius"/>
    </source>
</evidence>
<feature type="domain" description="G-protein coupled receptors family 1 profile" evidence="7">
    <location>
        <begin position="22"/>
        <end position="290"/>
    </location>
</feature>
<dbReference type="CDD" id="cd00637">
    <property type="entry name" value="7tm_classA_rhodopsin-like"/>
    <property type="match status" value="1"/>
</dbReference>
<evidence type="ECO:0000256" key="1">
    <source>
        <dbReference type="ARBA" id="ARBA00004370"/>
    </source>
</evidence>
<dbReference type="GO" id="GO:0004930">
    <property type="term" value="F:G protein-coupled receptor activity"/>
    <property type="evidence" value="ECO:0007669"/>
    <property type="project" value="InterPro"/>
</dbReference>
<dbReference type="Gene3D" id="1.20.1070.10">
    <property type="entry name" value="Rhodopsin 7-helix transmembrane proteins"/>
    <property type="match status" value="1"/>
</dbReference>
<sequence>MERYIQPLIAIFVTSSILIIASNLIILYIILYSRSLRCMPKYIVVVSIAVSDLLMGCFAIPVYLRHLIEQHTMDCTENIALEIISDFGVFFIVGWSLVTFNVVTTKRGNSGFPFEIVERAFSACAKCSKILLLWPWLAATCILVPLVVSSVVSFEHPQTFEVFCISNLSRNALIVMNFFAMHLPYYLNVAFLITTLVCYCHGCSRRRSATLVTYSEMNHVDAVEDADPDPPADNPLLCTTPMLIYCLCFLPFITETWLNFVGISHFISMETIYFCLAVSLSRSFLVPMSWLVYKDVREEAAEKCKLIQKLLYACGRNPPTSTSTSVSFSRLQETQPA</sequence>
<dbReference type="PRINTS" id="PR00237">
    <property type="entry name" value="GPCRRHODOPSN"/>
</dbReference>
<name>A0AAV2H2X9_LYMST</name>
<dbReference type="InterPro" id="IPR017452">
    <property type="entry name" value="GPCR_Rhodpsn_7TM"/>
</dbReference>
<reference evidence="8 9" key="1">
    <citation type="submission" date="2024-04" db="EMBL/GenBank/DDBJ databases">
        <authorList>
            <consortium name="Genoscope - CEA"/>
            <person name="William W."/>
        </authorList>
    </citation>
    <scope>NUCLEOTIDE SEQUENCE [LARGE SCALE GENOMIC DNA]</scope>
</reference>
<proteinExistence type="predicted"/>
<dbReference type="GO" id="GO:0016020">
    <property type="term" value="C:membrane"/>
    <property type="evidence" value="ECO:0007669"/>
    <property type="project" value="UniProtKB-SubCell"/>
</dbReference>
<feature type="transmembrane region" description="Helical" evidence="6">
    <location>
        <begin position="83"/>
        <end position="103"/>
    </location>
</feature>